<comment type="caution">
    <text evidence="3">The sequence shown here is derived from an EMBL/GenBank/DDBJ whole genome shotgun (WGS) entry which is preliminary data.</text>
</comment>
<feature type="domain" description="Putative oxidoreductase C-terminal" evidence="2">
    <location>
        <begin position="148"/>
        <end position="425"/>
    </location>
</feature>
<protein>
    <submittedName>
        <fullName evidence="3">Oxidoreductase</fullName>
    </submittedName>
</protein>
<dbReference type="Gene3D" id="3.30.360.10">
    <property type="entry name" value="Dihydrodipicolinate Reductase, domain 2"/>
    <property type="match status" value="1"/>
</dbReference>
<dbReference type="Pfam" id="PF16490">
    <property type="entry name" value="Oxidoreduct_C"/>
    <property type="match status" value="1"/>
</dbReference>
<dbReference type="PANTHER" id="PTHR43818:SF11">
    <property type="entry name" value="BCDNA.GH03377"/>
    <property type="match status" value="1"/>
</dbReference>
<dbReference type="InterPro" id="IPR032459">
    <property type="entry name" value="Oxidoreduct_C"/>
</dbReference>
<dbReference type="Gene3D" id="3.40.50.720">
    <property type="entry name" value="NAD(P)-binding Rossmann-like Domain"/>
    <property type="match status" value="1"/>
</dbReference>
<gene>
    <name evidence="3" type="ORF">KE626_26495</name>
</gene>
<evidence type="ECO:0000313" key="3">
    <source>
        <dbReference type="EMBL" id="MBS0030903.1"/>
    </source>
</evidence>
<dbReference type="PANTHER" id="PTHR43818">
    <property type="entry name" value="BCDNA.GH03377"/>
    <property type="match status" value="1"/>
</dbReference>
<proteinExistence type="predicted"/>
<dbReference type="RefSeq" id="WP_211976042.1">
    <property type="nucleotide sequence ID" value="NZ_CBFHAM010000150.1"/>
</dbReference>
<sequence length="434" mass="47761">MQLIALDPGHFHASLVQQQMYPDIDSVIQVYAPEGPEVEQYLQRLAAYNKQGSPEVHWIPNVYTGSDYLQQLLLCAPGNIVILAGNNRLKPMYIRSGIGAGMHVLADKPMAIDAAGFASLQASFADAAAGKVQLFDIMTERYEIHNVLQRELARMPSLFGTLQPGTASEPAVIKKSVHHFKKMVAGEALVRPGWYMDVQQQGEGITDVTTHLVDLVQWTCFPGQVLDYKKDIHIDAATTWPTAMSRAQYRDITGGAPLTAALAATAGDDGLLEIYANGSFDYTIRGVHARITVQWDYEAAAGAGDTHYSRIQGSKAALLIRQDKEQGYLPVLYISPVSPDAAYMEQLSNGVAALAQRYPGIALKAAGRDWEVVIPREYLNTHESLFAAVMQQFLVYVRAGQMPAWEVPGMIAKYYTTTHALSVAKKLEYDSRKI</sequence>
<evidence type="ECO:0000259" key="2">
    <source>
        <dbReference type="Pfam" id="PF16490"/>
    </source>
</evidence>
<dbReference type="InterPro" id="IPR050463">
    <property type="entry name" value="Gfo/Idh/MocA_oxidrdct_glycsds"/>
</dbReference>
<dbReference type="EMBL" id="JAGTXB010000018">
    <property type="protein sequence ID" value="MBS0030903.1"/>
    <property type="molecule type" value="Genomic_DNA"/>
</dbReference>
<keyword evidence="1" id="KW-0560">Oxidoreductase</keyword>
<dbReference type="Proteomes" id="UP000676386">
    <property type="component" value="Unassembled WGS sequence"/>
</dbReference>
<keyword evidence="4" id="KW-1185">Reference proteome</keyword>
<reference evidence="3 4" key="1">
    <citation type="submission" date="2021-04" db="EMBL/GenBank/DDBJ databases">
        <title>Chitinophaga sp. nov., isolated from the rhizosphere soil.</title>
        <authorList>
            <person name="He S."/>
        </authorList>
    </citation>
    <scope>NUCLEOTIDE SEQUENCE [LARGE SCALE GENOMIC DNA]</scope>
    <source>
        <strain evidence="3 4">2R12</strain>
    </source>
</reference>
<evidence type="ECO:0000313" key="4">
    <source>
        <dbReference type="Proteomes" id="UP000676386"/>
    </source>
</evidence>
<evidence type="ECO:0000256" key="1">
    <source>
        <dbReference type="ARBA" id="ARBA00023002"/>
    </source>
</evidence>
<organism evidence="3 4">
    <name type="scientific">Chitinophaga hostae</name>
    <dbReference type="NCBI Taxonomy" id="2831022"/>
    <lineage>
        <taxon>Bacteria</taxon>
        <taxon>Pseudomonadati</taxon>
        <taxon>Bacteroidota</taxon>
        <taxon>Chitinophagia</taxon>
        <taxon>Chitinophagales</taxon>
        <taxon>Chitinophagaceae</taxon>
        <taxon>Chitinophaga</taxon>
    </lineage>
</organism>
<accession>A0ABS5J6Q1</accession>
<name>A0ABS5J6Q1_9BACT</name>